<protein>
    <submittedName>
        <fullName evidence="1">Uncharacterized protein</fullName>
    </submittedName>
</protein>
<comment type="caution">
    <text evidence="1">The sequence shown here is derived from an EMBL/GenBank/DDBJ whole genome shotgun (WGS) entry which is preliminary data.</text>
</comment>
<gene>
    <name evidence="1" type="ORF">GALL_534040</name>
</gene>
<evidence type="ECO:0000313" key="1">
    <source>
        <dbReference type="EMBL" id="OIQ65040.1"/>
    </source>
</evidence>
<proteinExistence type="predicted"/>
<dbReference type="AlphaFoldDB" id="A0A1J5P306"/>
<dbReference type="EMBL" id="MLJW01007637">
    <property type="protein sequence ID" value="OIQ65040.1"/>
    <property type="molecule type" value="Genomic_DNA"/>
</dbReference>
<name>A0A1J5P306_9ZZZZ</name>
<reference evidence="1" key="1">
    <citation type="submission" date="2016-10" db="EMBL/GenBank/DDBJ databases">
        <title>Sequence of Gallionella enrichment culture.</title>
        <authorList>
            <person name="Poehlein A."/>
            <person name="Muehling M."/>
            <person name="Daniel R."/>
        </authorList>
    </citation>
    <scope>NUCLEOTIDE SEQUENCE</scope>
</reference>
<accession>A0A1J5P306</accession>
<organism evidence="1">
    <name type="scientific">mine drainage metagenome</name>
    <dbReference type="NCBI Taxonomy" id="410659"/>
    <lineage>
        <taxon>unclassified sequences</taxon>
        <taxon>metagenomes</taxon>
        <taxon>ecological metagenomes</taxon>
    </lineage>
</organism>
<sequence length="55" mass="6258">MGIVMIFNYFEQQQMFFSLIIYQAEQQPVAYVEPGTVKPGAAHFTYISALEIALL</sequence>